<evidence type="ECO:0000313" key="3">
    <source>
        <dbReference type="EMBL" id="KAL1297710.1"/>
    </source>
</evidence>
<feature type="region of interest" description="Disordered" evidence="1">
    <location>
        <begin position="728"/>
        <end position="823"/>
    </location>
</feature>
<keyword evidence="4" id="KW-1185">Reference proteome</keyword>
<dbReference type="PANTHER" id="PTHR39147">
    <property type="entry name" value="PROTEIN SPT21"/>
    <property type="match status" value="1"/>
</dbReference>
<dbReference type="Gene3D" id="3.30.50.10">
    <property type="entry name" value="Erythroid Transcription Factor GATA-1, subunit A"/>
    <property type="match status" value="1"/>
</dbReference>
<dbReference type="Proteomes" id="UP001562354">
    <property type="component" value="Unassembled WGS sequence"/>
</dbReference>
<dbReference type="RefSeq" id="XP_069197392.1">
    <property type="nucleotide sequence ID" value="XM_069346183.1"/>
</dbReference>
<dbReference type="InterPro" id="IPR057725">
    <property type="entry name" value="Ams2-SPT21_N"/>
</dbReference>
<feature type="compositionally biased region" description="Polar residues" evidence="1">
    <location>
        <begin position="969"/>
        <end position="991"/>
    </location>
</feature>
<organism evidence="3 4">
    <name type="scientific">Neodothiora populina</name>
    <dbReference type="NCBI Taxonomy" id="2781224"/>
    <lineage>
        <taxon>Eukaryota</taxon>
        <taxon>Fungi</taxon>
        <taxon>Dikarya</taxon>
        <taxon>Ascomycota</taxon>
        <taxon>Pezizomycotina</taxon>
        <taxon>Dothideomycetes</taxon>
        <taxon>Dothideomycetidae</taxon>
        <taxon>Dothideales</taxon>
        <taxon>Dothioraceae</taxon>
        <taxon>Neodothiora</taxon>
    </lineage>
</organism>
<dbReference type="PANTHER" id="PTHR39147:SF1">
    <property type="entry name" value="PROTEIN SPT21"/>
    <property type="match status" value="1"/>
</dbReference>
<name>A0ABR3P5Z8_9PEZI</name>
<feature type="region of interest" description="Disordered" evidence="1">
    <location>
        <begin position="237"/>
        <end position="324"/>
    </location>
</feature>
<feature type="region of interest" description="Disordered" evidence="1">
    <location>
        <begin position="1"/>
        <end position="22"/>
    </location>
</feature>
<dbReference type="PROSITE" id="PS00018">
    <property type="entry name" value="EF_HAND_1"/>
    <property type="match status" value="1"/>
</dbReference>
<dbReference type="InterPro" id="IPR042403">
    <property type="entry name" value="Spt21/Ams2"/>
</dbReference>
<accession>A0ABR3P5Z8</accession>
<feature type="region of interest" description="Disordered" evidence="1">
    <location>
        <begin position="405"/>
        <end position="463"/>
    </location>
</feature>
<feature type="region of interest" description="Disordered" evidence="1">
    <location>
        <begin position="493"/>
        <end position="615"/>
    </location>
</feature>
<feature type="compositionally biased region" description="Basic and acidic residues" evidence="1">
    <location>
        <begin position="785"/>
        <end position="796"/>
    </location>
</feature>
<dbReference type="Pfam" id="PF25823">
    <property type="entry name" value="Ams2-SPT21_N"/>
    <property type="match status" value="1"/>
</dbReference>
<evidence type="ECO:0000256" key="1">
    <source>
        <dbReference type="SAM" id="MobiDB-lite"/>
    </source>
</evidence>
<feature type="compositionally biased region" description="Pro residues" evidence="1">
    <location>
        <begin position="440"/>
        <end position="451"/>
    </location>
</feature>
<comment type="caution">
    <text evidence="3">The sequence shown here is derived from an EMBL/GenBank/DDBJ whole genome shotgun (WGS) entry which is preliminary data.</text>
</comment>
<feature type="compositionally biased region" description="Basic and acidic residues" evidence="1">
    <location>
        <begin position="293"/>
        <end position="305"/>
    </location>
</feature>
<feature type="domain" description="Ams2/SPT21 N-terminal" evidence="2">
    <location>
        <begin position="24"/>
        <end position="165"/>
    </location>
</feature>
<feature type="compositionally biased region" description="Polar residues" evidence="1">
    <location>
        <begin position="1025"/>
        <end position="1034"/>
    </location>
</feature>
<evidence type="ECO:0000313" key="4">
    <source>
        <dbReference type="Proteomes" id="UP001562354"/>
    </source>
</evidence>
<dbReference type="SUPFAM" id="SSF57716">
    <property type="entry name" value="Glucocorticoid receptor-like (DNA-binding domain)"/>
    <property type="match status" value="1"/>
</dbReference>
<feature type="compositionally biased region" description="Basic residues" evidence="1">
    <location>
        <begin position="731"/>
        <end position="740"/>
    </location>
</feature>
<feature type="compositionally biased region" description="Polar residues" evidence="1">
    <location>
        <begin position="744"/>
        <end position="761"/>
    </location>
</feature>
<evidence type="ECO:0000259" key="2">
    <source>
        <dbReference type="Pfam" id="PF25823"/>
    </source>
</evidence>
<dbReference type="InterPro" id="IPR000679">
    <property type="entry name" value="Znf_GATA"/>
</dbReference>
<dbReference type="InterPro" id="IPR013088">
    <property type="entry name" value="Znf_NHR/GATA"/>
</dbReference>
<feature type="compositionally biased region" description="Basic and acidic residues" evidence="1">
    <location>
        <begin position="563"/>
        <end position="574"/>
    </location>
</feature>
<protein>
    <recommendedName>
        <fullName evidence="2">Ams2/SPT21 N-terminal domain-containing protein</fullName>
    </recommendedName>
</protein>
<feature type="region of interest" description="Disordered" evidence="1">
    <location>
        <begin position="937"/>
        <end position="991"/>
    </location>
</feature>
<gene>
    <name evidence="3" type="ORF">AAFC00_006258</name>
</gene>
<sequence length="1130" mass="123354">MTSPASFTPDMESAQSPGSMFGDIPTRPMRVKILYTFDNENKTNCLARFPEVLHIPTVSIEETTQIGVIELRKCIQAIVSASPELLSRLNQGDFTIYAYDYSEYETPLVGQGMLSSALAAVSPTPNAPAHQSKTMITGRVCQNVMGLFSNGVKETLEVKLRLVPVPRPVQSEYVKSMEMYRGISPAMSAGFDPNAWSASFQASALSLGAPFEEVSTPTSVRNDALDANAFDAQSMMQYHQRPRQGSTASFQDQPSFSTQNQSYAGPISRVNSPALSQYGPQPTHARSLSRASVRSDRSARRRESFNENEQNQEEGPARKRVKVTQTEWRGKSAFGGNPSDLRVTASTAASIRIHKPVPTRPGMTSFNSLEPPPRAPTPVPQLNPNTNRQGSFLRRESTLARAQSYNSPYSQPVDMPTHSDAAMSSPEDNVRNGSPADMPSSPPMMPDPSSPGLPTMLSFPKPMMDSGYMSSAFDCHDDDEDREVDEEDLQMAQRYKSREPRPQMLYSDFIEQTPGPPDLLPQRMHVSQSRSAQDAAAELSRQKARNAVLPPSERRASIALPPKQKEKSQEKSSFEKPPLNRASTTLRSEAASPAPTDDGLLPKAPRSGSGAKRKKTIADKLVQAIAQGELPAYCGHCGSIETPTWRALFTKVIVGSPDQLGPELDGVTMGTEIIERDDQTGQIKKYRIIKSTRKGKDPMEVHGYDTLQVCNPCGLWFNKYKVMRPADKWNKKAGKGRRRKTETDPNGPSEPQSDFPQSDFPQSDFFCDPPSTTYTEAAPAEEPDINNRCDDLREVPEAPQPAIHKRANSEQPAQRSTQSENQWTHSNLDAALHRAIQSSPAGRSFLGTQESPIDLAAEDLTPKPTRRLLFPSPRNSKHKTLDDTALPGSKPPSGTIIEVANVEDPCLADKENMPPPAAGEDNDDLAHLFECSPGMFRSPGAARKSTPSKNLQKTPRVGPGSFDDLLKTPTPNRSSLKTLSSNARQAFTPRTCSNGNNVGAFLPTFTSAEKQSYGLSPRLPATPSRFANLSSPSRANKGEMTPFTRQLTQLLSENGGSGASPGRGIAFDFSDLGSFMSPGRGLDFDKMEFNMHDFDGMDFSMAVKHDDDGAGQAGGVSIAATIEGEQETSE</sequence>
<feature type="region of interest" description="Disordered" evidence="1">
    <location>
        <begin position="856"/>
        <end position="894"/>
    </location>
</feature>
<proteinExistence type="predicted"/>
<dbReference type="EMBL" id="JBFMKM010000014">
    <property type="protein sequence ID" value="KAL1297710.1"/>
    <property type="molecule type" value="Genomic_DNA"/>
</dbReference>
<feature type="region of interest" description="Disordered" evidence="1">
    <location>
        <begin position="1016"/>
        <end position="1039"/>
    </location>
</feature>
<feature type="compositionally biased region" description="Polar residues" evidence="1">
    <location>
        <begin position="809"/>
        <end position="823"/>
    </location>
</feature>
<dbReference type="InterPro" id="IPR018247">
    <property type="entry name" value="EF_Hand_1_Ca_BS"/>
</dbReference>
<feature type="region of interest" description="Disordered" evidence="1">
    <location>
        <begin position="356"/>
        <end position="388"/>
    </location>
</feature>
<dbReference type="CDD" id="cd00202">
    <property type="entry name" value="ZnF_GATA"/>
    <property type="match status" value="1"/>
</dbReference>
<reference evidence="3 4" key="1">
    <citation type="submission" date="2024-07" db="EMBL/GenBank/DDBJ databases">
        <title>Draft sequence of the Neodothiora populina.</title>
        <authorList>
            <person name="Drown D.D."/>
            <person name="Schuette U.S."/>
            <person name="Buechlein A.B."/>
            <person name="Rusch D.R."/>
            <person name="Winton L.W."/>
            <person name="Adams G.A."/>
        </authorList>
    </citation>
    <scope>NUCLEOTIDE SEQUENCE [LARGE SCALE GENOMIC DNA]</scope>
    <source>
        <strain evidence="3 4">CPC 39397</strain>
    </source>
</reference>
<feature type="compositionally biased region" description="Polar residues" evidence="1">
    <location>
        <begin position="243"/>
        <end position="280"/>
    </location>
</feature>
<dbReference type="GeneID" id="95979957"/>
<feature type="compositionally biased region" description="Pro residues" evidence="1">
    <location>
        <begin position="370"/>
        <end position="381"/>
    </location>
</feature>